<gene>
    <name evidence="2" type="ORF">BCS90_25030</name>
</gene>
<protein>
    <recommendedName>
        <fullName evidence="1">AAA+ ATPase domain-containing protein</fullName>
    </recommendedName>
</protein>
<evidence type="ECO:0000313" key="2">
    <source>
        <dbReference type="EMBL" id="PMP24766.1"/>
    </source>
</evidence>
<organism evidence="2">
    <name type="scientific">Vibrio cyclitrophicus</name>
    <dbReference type="NCBI Taxonomy" id="47951"/>
    <lineage>
        <taxon>Bacteria</taxon>
        <taxon>Pseudomonadati</taxon>
        <taxon>Pseudomonadota</taxon>
        <taxon>Gammaproteobacteria</taxon>
        <taxon>Vibrionales</taxon>
        <taxon>Vibrionaceae</taxon>
        <taxon>Vibrio</taxon>
    </lineage>
</organism>
<name>A0A7Z1MGA5_9VIBR</name>
<dbReference type="RefSeq" id="WP_102332562.1">
    <property type="nucleotide sequence ID" value="NZ_CP170594.1"/>
</dbReference>
<dbReference type="GO" id="GO:0005524">
    <property type="term" value="F:ATP binding"/>
    <property type="evidence" value="ECO:0007669"/>
    <property type="project" value="InterPro"/>
</dbReference>
<sequence>MSKAGIQSNRGDGYQTLVAFDWALTVLSDSDYQWLEIDSVIWSVDDVVIGKADGTKICCQCKKNQSQHKAWSFSDLEDELRKAVNVLINDPQTLVRFYSRSAFGDLATLKEFSSNYPDEATYRADLGKANRETDSKLVSLLSEQGSNLSTYDFLQRTKFEISPELDRMDILLQERLRNIVSNYSAAYSSLWTRLGQLSMRENSGGQNTATQHRLTKGDLKFLLSDAGSLLTPPMDIREIRTSFNNTSAIGRSWRRDIGNEHIANSAAKKLIEGIKAKYRSILLTGAPGSGKTCVMLAVQEELEQVAQNCTNLLPLFIQSREFADIDTEQERQAQGLPAQWVERAARLAEDAHVVVMIDSLDVLSIAREHSVLTYFLAQIDRLLLVPNITVVTACREFDSNYDRRIAQRSWEEKIICEPLDWHSEIEPILVKIGIDASNTDSTTRELIRNPRELALFVELAQQEGSFNVVTSQALAQRYLATTIEANRFLGDTAMQAIESIASNMLKSRSLVVPHQRFVASQEVQRILLSTGVLHKTQDGNLTFGHQTLLDVLVISGAIRQSVTLNEFIQNLSPVPFVRPSIRSFVEQLAVGERRKFRAQLRTVLTGNSAFHIRRLVAETFAEQVPQDDDWMLLRDLRNQHREVFLVIYNRARRVEWHHLWMKHLVPILKDTCNIEGLTAHVHRISLWKNEDPAGVSTYWTEMLSLELENKIQLVDSMAHELAQIRADNLNFYVPLLLQLLNLPRHDHSFLGHSLALFLKSGLVDDTVLWSYIAGEVSEEDALSYGFSNKLNCQPYEFGDRNDKFLAERMRNSTILLDLAVASIEQWSQTKSSHRGYHCSFLNKTSYEDTHTQSNHRHIDGERFLMDSIEAAIKHHANSQTSWWQNNLERLCFNTEDSLRYFSILALTEKPISNIDVIGRMLCEQAILASDLSYELGELIYKAYIFLAPSIQVSIQENILTIDQEDATDPQTRSWMIKKQALLITAIPCHLRSTNSQAVLNECEKLVWPLIRQPYIYSRGGIVSAPFSFEVFLNLSNNGVLCLLEHYNGYDRDSFTDFLEGGEREVGRQLSEAASRQSSRFMAFLTDNWEQIPERFRDDLLEGVTTYLAHRYGSLQPSNNWLYIEEPDAEKLALNILENLEQHQDHWHHNRAASKAIENCAHIIKKTQDAARLIYLAMSFASLMEESTISGDSLDLLTSGINMRRGNTAEALIILANQLEASGVQWPDSLPAALRLYAGDKHPAIRAVMLRRMPYLQARFPELGWELFDLALKESADGLWAIAEPCLYYAYHQKFKIIAPRLAQIYREGCGKDYKAWGRISALAAFLKHIDFSTFIEELNAVETAEAWSGAASVWTHHNNIQRHKEHCFSGLEAGLSAGNPHAIIIAHEFHNLFRESTPLFTVPTELIQRYFSLLESETDSKRNDIFGFDTWLNAISVHEPMYALEAVEIYLDFVRRTKAYVHDYKNSLTQLLTRLFAQAEELEESDSGAMLQRVVILQDTLLAIGISGVNDWLKAAERP</sequence>
<reference evidence="2" key="2">
    <citation type="journal article" date="2018" name="Nature">
        <title>A major lineage of non-tailed dsDNA viruses as unrecognized killers of marine bacteria.</title>
        <authorList>
            <person name="Kauffman K.M."/>
            <person name="Hussain F.A."/>
            <person name="Yang J."/>
            <person name="Arevalo P."/>
            <person name="Brown J.M."/>
            <person name="Chang W.K."/>
            <person name="VanInsberghe D."/>
            <person name="Elsherbini J."/>
            <person name="Sharma R.S."/>
            <person name="Cutler M.B."/>
            <person name="Kelly L."/>
            <person name="Polz M.F."/>
        </authorList>
    </citation>
    <scope>NUCLEOTIDE SEQUENCE</scope>
    <source>
        <strain evidence="2">10N.222.46.E12</strain>
    </source>
</reference>
<comment type="caution">
    <text evidence="2">The sequence shown here is derived from an EMBL/GenBank/DDBJ whole genome shotgun (WGS) entry which is preliminary data.</text>
</comment>
<dbReference type="SUPFAM" id="SSF52540">
    <property type="entry name" value="P-loop containing nucleoside triphosphate hydrolases"/>
    <property type="match status" value="1"/>
</dbReference>
<dbReference type="InterPro" id="IPR003593">
    <property type="entry name" value="AAA+_ATPase"/>
</dbReference>
<accession>A0A7Z1MGA5</accession>
<dbReference type="InterPro" id="IPR027417">
    <property type="entry name" value="P-loop_NTPase"/>
</dbReference>
<dbReference type="Pfam" id="PF00004">
    <property type="entry name" value="AAA"/>
    <property type="match status" value="1"/>
</dbReference>
<dbReference type="InterPro" id="IPR003959">
    <property type="entry name" value="ATPase_AAA_core"/>
</dbReference>
<dbReference type="GO" id="GO:0016887">
    <property type="term" value="F:ATP hydrolysis activity"/>
    <property type="evidence" value="ECO:0007669"/>
    <property type="project" value="InterPro"/>
</dbReference>
<feature type="domain" description="AAA+ ATPase" evidence="1">
    <location>
        <begin position="277"/>
        <end position="416"/>
    </location>
</feature>
<proteinExistence type="predicted"/>
<reference evidence="2" key="1">
    <citation type="submission" date="2016-07" db="EMBL/GenBank/DDBJ databases">
        <authorList>
            <person name="Kauffman K."/>
            <person name="Arevalo P."/>
            <person name="Polz M.F."/>
        </authorList>
    </citation>
    <scope>NUCLEOTIDE SEQUENCE</scope>
    <source>
        <strain evidence="2">10N.222.46.E12</strain>
    </source>
</reference>
<dbReference type="SMART" id="SM00382">
    <property type="entry name" value="AAA"/>
    <property type="match status" value="1"/>
</dbReference>
<dbReference type="EMBL" id="MDBS01000063">
    <property type="protein sequence ID" value="PMP24766.1"/>
    <property type="molecule type" value="Genomic_DNA"/>
</dbReference>
<dbReference type="Gene3D" id="3.40.50.300">
    <property type="entry name" value="P-loop containing nucleotide triphosphate hydrolases"/>
    <property type="match status" value="1"/>
</dbReference>
<evidence type="ECO:0000259" key="1">
    <source>
        <dbReference type="SMART" id="SM00382"/>
    </source>
</evidence>